<name>A0A412G6B3_9FIRM</name>
<evidence type="ECO:0000313" key="4">
    <source>
        <dbReference type="Proteomes" id="UP000284178"/>
    </source>
</evidence>
<dbReference type="Pfam" id="PF07963">
    <property type="entry name" value="N_methyl"/>
    <property type="match status" value="1"/>
</dbReference>
<proteinExistence type="predicted"/>
<dbReference type="InterPro" id="IPR000983">
    <property type="entry name" value="Bac_GSPG_pilin"/>
</dbReference>
<dbReference type="EMBL" id="QRUP01000001">
    <property type="protein sequence ID" value="RGR76789.1"/>
    <property type="molecule type" value="Genomic_DNA"/>
</dbReference>
<dbReference type="Proteomes" id="UP000284178">
    <property type="component" value="Unassembled WGS sequence"/>
</dbReference>
<keyword evidence="1" id="KW-0488">Methylation</keyword>
<dbReference type="AlphaFoldDB" id="A0A412G6B3"/>
<evidence type="ECO:0000256" key="1">
    <source>
        <dbReference type="ARBA" id="ARBA00022481"/>
    </source>
</evidence>
<dbReference type="RefSeq" id="WP_006060297.1">
    <property type="nucleotide sequence ID" value="NZ_CABJCV010000001.1"/>
</dbReference>
<organism evidence="3 4">
    <name type="scientific">Holdemania filiformis</name>
    <dbReference type="NCBI Taxonomy" id="61171"/>
    <lineage>
        <taxon>Bacteria</taxon>
        <taxon>Bacillati</taxon>
        <taxon>Bacillota</taxon>
        <taxon>Erysipelotrichia</taxon>
        <taxon>Erysipelotrichales</taxon>
        <taxon>Erysipelotrichaceae</taxon>
        <taxon>Holdemania</taxon>
    </lineage>
</organism>
<evidence type="ECO:0000256" key="2">
    <source>
        <dbReference type="SAM" id="Phobius"/>
    </source>
</evidence>
<dbReference type="PROSITE" id="PS00409">
    <property type="entry name" value="PROKAR_NTER_METHYL"/>
    <property type="match status" value="1"/>
</dbReference>
<dbReference type="GeneID" id="83013874"/>
<keyword evidence="2" id="KW-0812">Transmembrane</keyword>
<dbReference type="GO" id="GO:0015628">
    <property type="term" value="P:protein secretion by the type II secretion system"/>
    <property type="evidence" value="ECO:0007669"/>
    <property type="project" value="InterPro"/>
</dbReference>
<keyword evidence="4" id="KW-1185">Reference proteome</keyword>
<dbReference type="PRINTS" id="PR00813">
    <property type="entry name" value="BCTERIALGSPG"/>
</dbReference>
<protein>
    <submittedName>
        <fullName evidence="3">Prepilin-type N-terminal cleavage/methylation domain-containing protein</fullName>
    </submittedName>
</protein>
<gene>
    <name evidence="3" type="ORF">DWY25_00415</name>
</gene>
<dbReference type="NCBIfam" id="TIGR02532">
    <property type="entry name" value="IV_pilin_GFxxxE"/>
    <property type="match status" value="1"/>
</dbReference>
<comment type="caution">
    <text evidence="3">The sequence shown here is derived from an EMBL/GenBank/DDBJ whole genome shotgun (WGS) entry which is preliminary data.</text>
</comment>
<accession>A0A412G6B3</accession>
<keyword evidence="2" id="KW-1133">Transmembrane helix</keyword>
<reference evidence="3 4" key="1">
    <citation type="submission" date="2018-08" db="EMBL/GenBank/DDBJ databases">
        <title>A genome reference for cultivated species of the human gut microbiota.</title>
        <authorList>
            <person name="Zou Y."/>
            <person name="Xue W."/>
            <person name="Luo G."/>
        </authorList>
    </citation>
    <scope>NUCLEOTIDE SEQUENCE [LARGE SCALE GENOMIC DNA]</scope>
    <source>
        <strain evidence="3 4">AF24-29</strain>
    </source>
</reference>
<evidence type="ECO:0000313" key="3">
    <source>
        <dbReference type="EMBL" id="RGR76789.1"/>
    </source>
</evidence>
<dbReference type="InterPro" id="IPR045584">
    <property type="entry name" value="Pilin-like"/>
</dbReference>
<dbReference type="InterPro" id="IPR012902">
    <property type="entry name" value="N_methyl_site"/>
</dbReference>
<dbReference type="GO" id="GO:0015627">
    <property type="term" value="C:type II protein secretion system complex"/>
    <property type="evidence" value="ECO:0007669"/>
    <property type="project" value="InterPro"/>
</dbReference>
<dbReference type="Gene3D" id="3.30.700.10">
    <property type="entry name" value="Glycoprotein, Type 4 Pilin"/>
    <property type="match status" value="1"/>
</dbReference>
<sequence>MKRGFTLLEMIIVVSVLAILFLLSVPNIQRVMKIVDEKGCAAQLKVIDSAILQYKLDTGQLPLRINDLVSAGLLTKQQTECSGGEQLEIREGQAYVR</sequence>
<feature type="transmembrane region" description="Helical" evidence="2">
    <location>
        <begin position="6"/>
        <end position="25"/>
    </location>
</feature>
<dbReference type="GeneID" id="42455140"/>
<dbReference type="SUPFAM" id="SSF54523">
    <property type="entry name" value="Pili subunits"/>
    <property type="match status" value="1"/>
</dbReference>
<keyword evidence="2" id="KW-0472">Membrane</keyword>